<accession>A0A926RUP3</accession>
<dbReference type="RefSeq" id="WP_191142164.1">
    <property type="nucleotide sequence ID" value="NZ_JACXAH010000014.1"/>
</dbReference>
<keyword evidence="5" id="KW-1185">Reference proteome</keyword>
<feature type="domain" description="Cytidyltransferase-like" evidence="2">
    <location>
        <begin position="9"/>
        <end position="150"/>
    </location>
</feature>
<name>A0A926RUP3_9BACL</name>
<dbReference type="Proteomes" id="UP000661691">
    <property type="component" value="Unassembled WGS sequence"/>
</dbReference>
<dbReference type="InterPro" id="IPR027417">
    <property type="entry name" value="P-loop_NTPase"/>
</dbReference>
<keyword evidence="4" id="KW-0808">Transferase</keyword>
<dbReference type="EC" id="2.7.7.1" evidence="4"/>
<dbReference type="EC" id="2.7.1.22" evidence="4"/>
<dbReference type="GO" id="GO:0000166">
    <property type="term" value="F:nucleotide binding"/>
    <property type="evidence" value="ECO:0007669"/>
    <property type="project" value="UniProtKB-KW"/>
</dbReference>
<dbReference type="PANTHER" id="PTHR37512">
    <property type="entry name" value="TRIFUNCTIONAL NAD BIOSYNTHESIS/REGULATOR PROTEIN NADR"/>
    <property type="match status" value="1"/>
</dbReference>
<gene>
    <name evidence="4" type="primary">nadR</name>
    <name evidence="4" type="ORF">IC620_10715</name>
</gene>
<evidence type="ECO:0000259" key="3">
    <source>
        <dbReference type="Pfam" id="PF13521"/>
    </source>
</evidence>
<dbReference type="AlphaFoldDB" id="A0A926RUP3"/>
<organism evidence="4 5">
    <name type="scientific">Polycladospora coralii</name>
    <dbReference type="NCBI Taxonomy" id="2771432"/>
    <lineage>
        <taxon>Bacteria</taxon>
        <taxon>Bacillati</taxon>
        <taxon>Bacillota</taxon>
        <taxon>Bacilli</taxon>
        <taxon>Bacillales</taxon>
        <taxon>Thermoactinomycetaceae</taxon>
        <taxon>Polycladospora</taxon>
    </lineage>
</organism>
<evidence type="ECO:0000313" key="4">
    <source>
        <dbReference type="EMBL" id="MBD1372827.1"/>
    </source>
</evidence>
<dbReference type="Pfam" id="PF01467">
    <property type="entry name" value="CTP_transf_like"/>
    <property type="match status" value="1"/>
</dbReference>
<dbReference type="PANTHER" id="PTHR37512:SF1">
    <property type="entry name" value="NADR_TTD14 AAA DOMAIN-CONTAINING PROTEIN"/>
    <property type="match status" value="1"/>
</dbReference>
<evidence type="ECO:0000313" key="5">
    <source>
        <dbReference type="Proteomes" id="UP000661691"/>
    </source>
</evidence>
<dbReference type="EMBL" id="JACXAH010000014">
    <property type="protein sequence ID" value="MBD1372827.1"/>
    <property type="molecule type" value="Genomic_DNA"/>
</dbReference>
<dbReference type="SUPFAM" id="SSF52374">
    <property type="entry name" value="Nucleotidylyl transferase"/>
    <property type="match status" value="1"/>
</dbReference>
<dbReference type="InterPro" id="IPR014729">
    <property type="entry name" value="Rossmann-like_a/b/a_fold"/>
</dbReference>
<dbReference type="PIRSF" id="PIRSF004776">
    <property type="entry name" value="NadR_NMNAT/RNK"/>
    <property type="match status" value="1"/>
</dbReference>
<sequence length="344" mass="39983">MTYGKVGMYGGKFLPCPHLGHVYTMIQASTKVDELHIIVSHDTSYEKKLFLHSPLDPISYVNRIRWWIQLTRDLPHVHVHEIYEEQTGLFSDWVKGSEAIKKVIGKPIDVVFSSETAYSTIFAELYPTAKHVVIDEKRETYPISGTQIRTDGAIKHWHMLPKTIQPYFAKQVVVVGTESCGKSTLVKNLALLFNTVYVEEFGRTFYEKLGGCEGLTLPEDYPEIAFEHKYQEKMALQQANKVLFIDTEATVTQYFLKLYLNQQQAILDEIIKMQRYDLWLFLEPDVKWVNDGTRTFGEQQQREQNHQLLKRMLDQQHIPYISISGNYEQRLQTALQHVHALLDE</sequence>
<evidence type="ECO:0000259" key="2">
    <source>
        <dbReference type="Pfam" id="PF01467"/>
    </source>
</evidence>
<feature type="binding site" evidence="1">
    <location>
        <position position="18"/>
    </location>
    <ligand>
        <name>NAD(+)</name>
        <dbReference type="ChEBI" id="CHEBI:57540"/>
        <label>1</label>
    </ligand>
</feature>
<comment type="caution">
    <text evidence="4">The sequence shown here is derived from an EMBL/GenBank/DDBJ whole genome shotgun (WGS) entry which is preliminary data.</text>
</comment>
<protein>
    <submittedName>
        <fullName evidence="4">Multifunctional transcriptional regulator/nicotinamide-nucleotide adenylyltransferase/ribosylnicotinamide kinase NadR</fullName>
        <ecNumber evidence="4">2.7.1.22</ecNumber>
        <ecNumber evidence="4">2.7.7.1</ecNumber>
    </submittedName>
</protein>
<dbReference type="GO" id="GO:0000309">
    <property type="term" value="F:nicotinamide-nucleotide adenylyltransferase activity"/>
    <property type="evidence" value="ECO:0007669"/>
    <property type="project" value="UniProtKB-EC"/>
</dbReference>
<dbReference type="Gene3D" id="3.40.50.620">
    <property type="entry name" value="HUPs"/>
    <property type="match status" value="1"/>
</dbReference>
<keyword evidence="4" id="KW-0548">Nucleotidyltransferase</keyword>
<dbReference type="Gene3D" id="3.40.50.300">
    <property type="entry name" value="P-loop containing nucleotide triphosphate hydrolases"/>
    <property type="match status" value="1"/>
</dbReference>
<dbReference type="InterPro" id="IPR038727">
    <property type="entry name" value="NadR/Ttd14_AAA_dom"/>
</dbReference>
<dbReference type="InterPro" id="IPR004821">
    <property type="entry name" value="Cyt_trans-like"/>
</dbReference>
<keyword evidence="1" id="KW-0547">Nucleotide-binding</keyword>
<dbReference type="SUPFAM" id="SSF52540">
    <property type="entry name" value="P-loop containing nucleoside triphosphate hydrolases"/>
    <property type="match status" value="1"/>
</dbReference>
<dbReference type="GO" id="GO:0050262">
    <property type="term" value="F:ribosylnicotinamide kinase activity"/>
    <property type="evidence" value="ECO:0007669"/>
    <property type="project" value="UniProtKB-EC"/>
</dbReference>
<keyword evidence="4" id="KW-0418">Kinase</keyword>
<dbReference type="InterPro" id="IPR016429">
    <property type="entry name" value="NAD_NadR"/>
</dbReference>
<evidence type="ECO:0000256" key="1">
    <source>
        <dbReference type="PIRSR" id="PIRSR004776-1"/>
    </source>
</evidence>
<dbReference type="GO" id="GO:0009435">
    <property type="term" value="P:NAD+ biosynthetic process"/>
    <property type="evidence" value="ECO:0007669"/>
    <property type="project" value="InterPro"/>
</dbReference>
<dbReference type="Pfam" id="PF13521">
    <property type="entry name" value="AAA_28"/>
    <property type="match status" value="1"/>
</dbReference>
<reference evidence="4" key="1">
    <citation type="submission" date="2020-09" db="EMBL/GenBank/DDBJ databases">
        <title>A novel bacterium of genus Hazenella, isolated from South China Sea.</title>
        <authorList>
            <person name="Huang H."/>
            <person name="Mo K."/>
            <person name="Hu Y."/>
        </authorList>
    </citation>
    <scope>NUCLEOTIDE SEQUENCE</scope>
    <source>
        <strain evidence="4">IB182357</strain>
    </source>
</reference>
<feature type="binding site" evidence="1">
    <location>
        <begin position="113"/>
        <end position="115"/>
    </location>
    <ligand>
        <name>NAD(+)</name>
        <dbReference type="ChEBI" id="CHEBI:57540"/>
        <label>1</label>
    </ligand>
</feature>
<dbReference type="InterPro" id="IPR052735">
    <property type="entry name" value="NAD_biosynth-regulator"/>
</dbReference>
<feature type="domain" description="NadR/Ttd14 AAA" evidence="3">
    <location>
        <begin position="172"/>
        <end position="330"/>
    </location>
</feature>
<proteinExistence type="predicted"/>
<dbReference type="NCBIfam" id="NF005988">
    <property type="entry name" value="PRK08099.1"/>
    <property type="match status" value="1"/>
</dbReference>